<keyword evidence="3" id="KW-1185">Reference proteome</keyword>
<dbReference type="Proteomes" id="UP000736672">
    <property type="component" value="Unassembled WGS sequence"/>
</dbReference>
<evidence type="ECO:0000313" key="2">
    <source>
        <dbReference type="EMBL" id="KAH7258503.1"/>
    </source>
</evidence>
<protein>
    <submittedName>
        <fullName evidence="2">Uncharacterized protein</fullName>
    </submittedName>
</protein>
<proteinExistence type="predicted"/>
<evidence type="ECO:0000256" key="1">
    <source>
        <dbReference type="SAM" id="MobiDB-lite"/>
    </source>
</evidence>
<dbReference type="OrthoDB" id="4757738at2759"/>
<feature type="region of interest" description="Disordered" evidence="1">
    <location>
        <begin position="60"/>
        <end position="81"/>
    </location>
</feature>
<organism evidence="2 3">
    <name type="scientific">Fusarium solani</name>
    <name type="common">Filamentous fungus</name>
    <dbReference type="NCBI Taxonomy" id="169388"/>
    <lineage>
        <taxon>Eukaryota</taxon>
        <taxon>Fungi</taxon>
        <taxon>Dikarya</taxon>
        <taxon>Ascomycota</taxon>
        <taxon>Pezizomycotina</taxon>
        <taxon>Sordariomycetes</taxon>
        <taxon>Hypocreomycetidae</taxon>
        <taxon>Hypocreales</taxon>
        <taxon>Nectriaceae</taxon>
        <taxon>Fusarium</taxon>
        <taxon>Fusarium solani species complex</taxon>
    </lineage>
</organism>
<reference evidence="2" key="1">
    <citation type="journal article" date="2021" name="Nat. Commun.">
        <title>Genetic determinants of endophytism in the Arabidopsis root mycobiome.</title>
        <authorList>
            <person name="Mesny F."/>
            <person name="Miyauchi S."/>
            <person name="Thiergart T."/>
            <person name="Pickel B."/>
            <person name="Atanasova L."/>
            <person name="Karlsson M."/>
            <person name="Huettel B."/>
            <person name="Barry K.W."/>
            <person name="Haridas S."/>
            <person name="Chen C."/>
            <person name="Bauer D."/>
            <person name="Andreopoulos W."/>
            <person name="Pangilinan J."/>
            <person name="LaButti K."/>
            <person name="Riley R."/>
            <person name="Lipzen A."/>
            <person name="Clum A."/>
            <person name="Drula E."/>
            <person name="Henrissat B."/>
            <person name="Kohler A."/>
            <person name="Grigoriev I.V."/>
            <person name="Martin F.M."/>
            <person name="Hacquard S."/>
        </authorList>
    </citation>
    <scope>NUCLEOTIDE SEQUENCE</scope>
    <source>
        <strain evidence="2">FSSC 5 MPI-SDFR-AT-0091</strain>
    </source>
</reference>
<sequence length="81" mass="9116">MALQYRHPGTKTGLVTVVTFKENRMNNKTNDDINFIEAKSRKALITIKAGESKLLTSPVHHILGPGKVDETDPEKETEQRQ</sequence>
<feature type="compositionally biased region" description="Basic and acidic residues" evidence="1">
    <location>
        <begin position="67"/>
        <end position="81"/>
    </location>
</feature>
<name>A0A9P9HK86_FUSSL</name>
<comment type="caution">
    <text evidence="2">The sequence shown here is derived from an EMBL/GenBank/DDBJ whole genome shotgun (WGS) entry which is preliminary data.</text>
</comment>
<dbReference type="EMBL" id="JAGTJS010000009">
    <property type="protein sequence ID" value="KAH7258503.1"/>
    <property type="molecule type" value="Genomic_DNA"/>
</dbReference>
<accession>A0A9P9HK86</accession>
<gene>
    <name evidence="2" type="ORF">B0J15DRAFT_493933</name>
</gene>
<evidence type="ECO:0000313" key="3">
    <source>
        <dbReference type="Proteomes" id="UP000736672"/>
    </source>
</evidence>
<dbReference type="AlphaFoldDB" id="A0A9P9HK86"/>